<dbReference type="SUPFAM" id="SSF50129">
    <property type="entry name" value="GroES-like"/>
    <property type="match status" value="2"/>
</dbReference>
<dbReference type="Gene3D" id="3.90.180.10">
    <property type="entry name" value="Medium-chain alcohol dehydrogenases, catalytic domain"/>
    <property type="match status" value="1"/>
</dbReference>
<dbReference type="Gene3D" id="3.40.50.720">
    <property type="entry name" value="NAD(P)-binding Rossmann-like Domain"/>
    <property type="match status" value="1"/>
</dbReference>
<dbReference type="Pfam" id="PF16884">
    <property type="entry name" value="ADH_N_2"/>
    <property type="match status" value="1"/>
</dbReference>
<dbReference type="SUPFAM" id="SSF51735">
    <property type="entry name" value="NAD(P)-binding Rossmann-fold domains"/>
    <property type="match status" value="1"/>
</dbReference>
<evidence type="ECO:0000313" key="4">
    <source>
        <dbReference type="Proteomes" id="UP000219453"/>
    </source>
</evidence>
<dbReference type="InterPro" id="IPR036291">
    <property type="entry name" value="NAD(P)-bd_dom_sf"/>
</dbReference>
<dbReference type="InterPro" id="IPR013149">
    <property type="entry name" value="ADH-like_C"/>
</dbReference>
<evidence type="ECO:0000313" key="3">
    <source>
        <dbReference type="EMBL" id="SNZ17399.1"/>
    </source>
</evidence>
<feature type="domain" description="Enoyl reductase (ER)" evidence="2">
    <location>
        <begin position="40"/>
        <end position="356"/>
    </location>
</feature>
<dbReference type="InterPro" id="IPR045010">
    <property type="entry name" value="MDR_fam"/>
</dbReference>
<sequence length="363" mass="38217">MTLTLGEGTSVTGLVFDSACEDGMMSETNRKFLLANRPDGRPDRDTFELVEEDVPEPGPGEALVRTLYLSVDPYMRGRMDAGESYAEAWAVGEPLQAGVVGEVVDERGTGFEAGDVVTGNLEWADYATARGAELQPVDPENGPVSTALGVLGMPGRTAYFGTREVADVAAGDTFVVTGAAGAVGSVAGQIAKLSGARVVGFAGSEEKVAFLEDDLGFDAAINYKETDDYGAALDEAAPEGVDAYFDNVGGEITDAVFTRLNVDASVAVCGQISLYNAQELPTGPRKLPALIESRATVEGFLVGDFAPRFEQATRDLAAWVGAGEIEYRETVTEGLENAPDAFLGLFEGENIGKQLVKVGERSE</sequence>
<dbReference type="GO" id="GO:0016628">
    <property type="term" value="F:oxidoreductase activity, acting on the CH-CH group of donors, NAD or NADP as acceptor"/>
    <property type="evidence" value="ECO:0007669"/>
    <property type="project" value="InterPro"/>
</dbReference>
<dbReference type="SMART" id="SM00829">
    <property type="entry name" value="PKS_ER"/>
    <property type="match status" value="1"/>
</dbReference>
<dbReference type="EMBL" id="OBEJ01000005">
    <property type="protein sequence ID" value="SNZ17399.1"/>
    <property type="molecule type" value="Genomic_DNA"/>
</dbReference>
<dbReference type="AlphaFoldDB" id="A0A285P6L7"/>
<evidence type="ECO:0000259" key="2">
    <source>
        <dbReference type="SMART" id="SM00829"/>
    </source>
</evidence>
<evidence type="ECO:0000256" key="1">
    <source>
        <dbReference type="ARBA" id="ARBA00023002"/>
    </source>
</evidence>
<organism evidence="3 4">
    <name type="scientific">Natronoarchaeum philippinense</name>
    <dbReference type="NCBI Taxonomy" id="558529"/>
    <lineage>
        <taxon>Archaea</taxon>
        <taxon>Methanobacteriati</taxon>
        <taxon>Methanobacteriota</taxon>
        <taxon>Stenosarchaea group</taxon>
        <taxon>Halobacteria</taxon>
        <taxon>Halobacteriales</taxon>
        <taxon>Natronoarchaeaceae</taxon>
    </lineage>
</organism>
<dbReference type="InterPro" id="IPR011032">
    <property type="entry name" value="GroES-like_sf"/>
</dbReference>
<gene>
    <name evidence="3" type="ORF">SAMN06269185_3010</name>
</gene>
<dbReference type="InterPro" id="IPR041694">
    <property type="entry name" value="ADH_N_2"/>
</dbReference>
<accession>A0A285P6L7</accession>
<dbReference type="Pfam" id="PF00107">
    <property type="entry name" value="ADH_zinc_N"/>
    <property type="match status" value="1"/>
</dbReference>
<dbReference type="FunFam" id="3.40.50.720:FF:000121">
    <property type="entry name" value="Prostaglandin reductase 2"/>
    <property type="match status" value="1"/>
</dbReference>
<keyword evidence="4" id="KW-1185">Reference proteome</keyword>
<dbReference type="Proteomes" id="UP000219453">
    <property type="component" value="Unassembled WGS sequence"/>
</dbReference>
<protein>
    <recommendedName>
        <fullName evidence="2">Enoyl reductase (ER) domain-containing protein</fullName>
    </recommendedName>
</protein>
<proteinExistence type="predicted"/>
<dbReference type="PANTHER" id="PTHR43205:SF7">
    <property type="entry name" value="PROSTAGLANDIN REDUCTASE 1"/>
    <property type="match status" value="1"/>
</dbReference>
<keyword evidence="1" id="KW-0560">Oxidoreductase</keyword>
<reference evidence="4" key="1">
    <citation type="submission" date="2017-09" db="EMBL/GenBank/DDBJ databases">
        <authorList>
            <person name="Varghese N."/>
            <person name="Submissions S."/>
        </authorList>
    </citation>
    <scope>NUCLEOTIDE SEQUENCE [LARGE SCALE GENOMIC DNA]</scope>
    <source>
        <strain evidence="4">DSM 27208</strain>
    </source>
</reference>
<dbReference type="InterPro" id="IPR020843">
    <property type="entry name" value="ER"/>
</dbReference>
<name>A0A285P6L7_NATPI</name>
<dbReference type="PANTHER" id="PTHR43205">
    <property type="entry name" value="PROSTAGLANDIN REDUCTASE"/>
    <property type="match status" value="1"/>
</dbReference>
<dbReference type="CDD" id="cd05288">
    <property type="entry name" value="PGDH"/>
    <property type="match status" value="1"/>
</dbReference>